<dbReference type="RefSeq" id="WP_223992288.1">
    <property type="nucleotide sequence ID" value="NZ_CAJZAG010000009.1"/>
</dbReference>
<evidence type="ECO:0008006" key="5">
    <source>
        <dbReference type="Google" id="ProtNLM"/>
    </source>
</evidence>
<accession>A0ABM8XIZ5</accession>
<gene>
    <name evidence="3" type="ORF">LMG32289_04514</name>
</gene>
<dbReference type="InterPro" id="IPR019637">
    <property type="entry name" value="DUF2501"/>
</dbReference>
<feature type="chain" id="PRO_5046057896" description="DUF2501 domain-containing protein" evidence="2">
    <location>
        <begin position="28"/>
        <end position="154"/>
    </location>
</feature>
<keyword evidence="4" id="KW-1185">Reference proteome</keyword>
<keyword evidence="2" id="KW-0732">Signal</keyword>
<feature type="compositionally biased region" description="Low complexity" evidence="1">
    <location>
        <begin position="119"/>
        <end position="129"/>
    </location>
</feature>
<comment type="caution">
    <text evidence="3">The sequence shown here is derived from an EMBL/GenBank/DDBJ whole genome shotgun (WGS) entry which is preliminary data.</text>
</comment>
<dbReference type="Proteomes" id="UP000706525">
    <property type="component" value="Unassembled WGS sequence"/>
</dbReference>
<evidence type="ECO:0000256" key="2">
    <source>
        <dbReference type="SAM" id="SignalP"/>
    </source>
</evidence>
<organism evidence="3 4">
    <name type="scientific">Cupriavidus pampae</name>
    <dbReference type="NCBI Taxonomy" id="659251"/>
    <lineage>
        <taxon>Bacteria</taxon>
        <taxon>Pseudomonadati</taxon>
        <taxon>Pseudomonadota</taxon>
        <taxon>Betaproteobacteria</taxon>
        <taxon>Burkholderiales</taxon>
        <taxon>Burkholderiaceae</taxon>
        <taxon>Cupriavidus</taxon>
    </lineage>
</organism>
<feature type="region of interest" description="Disordered" evidence="1">
    <location>
        <begin position="104"/>
        <end position="131"/>
    </location>
</feature>
<evidence type="ECO:0000256" key="1">
    <source>
        <dbReference type="SAM" id="MobiDB-lite"/>
    </source>
</evidence>
<protein>
    <recommendedName>
        <fullName evidence="5">DUF2501 domain-containing protein</fullName>
    </recommendedName>
</protein>
<dbReference type="EMBL" id="CAJZAG010000009">
    <property type="protein sequence ID" value="CAG9180123.1"/>
    <property type="molecule type" value="Genomic_DNA"/>
</dbReference>
<evidence type="ECO:0000313" key="4">
    <source>
        <dbReference type="Proteomes" id="UP000706525"/>
    </source>
</evidence>
<dbReference type="Pfam" id="PF10696">
    <property type="entry name" value="DUF2501"/>
    <property type="match status" value="1"/>
</dbReference>
<sequence length="154" mass="14883">MTASVFFRRAALLASVSLLVLSGTANAQIGDMLKSSPLGGSSGQGASGGLGGLGSLGGLSASSVSSGSAGNAAGVIEFCVKNNYLNADSATSAVKDKLLGSVSGGTKDSGYSDGSRGVLSTSSGSKLDLSGGGLKAEVTKQVCDKILAQGKSML</sequence>
<reference evidence="3 4" key="1">
    <citation type="submission" date="2021-08" db="EMBL/GenBank/DDBJ databases">
        <authorList>
            <person name="Peeters C."/>
        </authorList>
    </citation>
    <scope>NUCLEOTIDE SEQUENCE [LARGE SCALE GENOMIC DNA]</scope>
    <source>
        <strain evidence="3 4">LMG 32289</strain>
    </source>
</reference>
<name>A0ABM8XIZ5_9BURK</name>
<evidence type="ECO:0000313" key="3">
    <source>
        <dbReference type="EMBL" id="CAG9180123.1"/>
    </source>
</evidence>
<proteinExistence type="predicted"/>
<feature type="signal peptide" evidence="2">
    <location>
        <begin position="1"/>
        <end position="27"/>
    </location>
</feature>